<dbReference type="InterPro" id="IPR020449">
    <property type="entry name" value="Tscrpt_reg_AraC-type_HTH"/>
</dbReference>
<gene>
    <name evidence="5" type="ORF">SAMN05421780_11528</name>
</gene>
<dbReference type="InterPro" id="IPR009057">
    <property type="entry name" value="Homeodomain-like_sf"/>
</dbReference>
<dbReference type="PANTHER" id="PTHR43280:SF32">
    <property type="entry name" value="TRANSCRIPTIONAL REGULATORY PROTEIN"/>
    <property type="match status" value="1"/>
</dbReference>
<dbReference type="Gene3D" id="2.60.120.10">
    <property type="entry name" value="Jelly Rolls"/>
    <property type="match status" value="1"/>
</dbReference>
<evidence type="ECO:0000259" key="4">
    <source>
        <dbReference type="PROSITE" id="PS01124"/>
    </source>
</evidence>
<keyword evidence="2 5" id="KW-0238">DNA-binding</keyword>
<name>A0A1I1NHM6_9BACT</name>
<dbReference type="InterPro" id="IPR018060">
    <property type="entry name" value="HTH_AraC"/>
</dbReference>
<accession>A0A1I1NHM6</accession>
<dbReference type="InterPro" id="IPR014710">
    <property type="entry name" value="RmlC-like_jellyroll"/>
</dbReference>
<evidence type="ECO:0000256" key="3">
    <source>
        <dbReference type="ARBA" id="ARBA00023163"/>
    </source>
</evidence>
<dbReference type="SUPFAM" id="SSF46689">
    <property type="entry name" value="Homeodomain-like"/>
    <property type="match status" value="1"/>
</dbReference>
<feature type="domain" description="HTH araC/xylS-type" evidence="4">
    <location>
        <begin position="199"/>
        <end position="297"/>
    </location>
</feature>
<dbReference type="STRING" id="927664.SAMN05421780_11528"/>
<dbReference type="RefSeq" id="WP_091516586.1">
    <property type="nucleotide sequence ID" value="NZ_FOLE01000015.1"/>
</dbReference>
<dbReference type="PRINTS" id="PR00032">
    <property type="entry name" value="HTHARAC"/>
</dbReference>
<keyword evidence="1" id="KW-0805">Transcription regulation</keyword>
<dbReference type="Gene3D" id="1.10.10.60">
    <property type="entry name" value="Homeodomain-like"/>
    <property type="match status" value="1"/>
</dbReference>
<dbReference type="GO" id="GO:0043565">
    <property type="term" value="F:sequence-specific DNA binding"/>
    <property type="evidence" value="ECO:0007669"/>
    <property type="project" value="InterPro"/>
</dbReference>
<dbReference type="Proteomes" id="UP000199514">
    <property type="component" value="Unassembled WGS sequence"/>
</dbReference>
<dbReference type="SMART" id="SM00342">
    <property type="entry name" value="HTH_ARAC"/>
    <property type="match status" value="1"/>
</dbReference>
<reference evidence="5 6" key="1">
    <citation type="submission" date="2016-10" db="EMBL/GenBank/DDBJ databases">
        <authorList>
            <person name="de Groot N.N."/>
        </authorList>
    </citation>
    <scope>NUCLEOTIDE SEQUENCE [LARGE SCALE GENOMIC DNA]</scope>
    <source>
        <strain evidence="5 6">DSM 6793</strain>
    </source>
</reference>
<evidence type="ECO:0000313" key="5">
    <source>
        <dbReference type="EMBL" id="SFC97139.1"/>
    </source>
</evidence>
<evidence type="ECO:0000256" key="1">
    <source>
        <dbReference type="ARBA" id="ARBA00023015"/>
    </source>
</evidence>
<organism evidence="5 6">
    <name type="scientific">Flexibacter flexilis DSM 6793</name>
    <dbReference type="NCBI Taxonomy" id="927664"/>
    <lineage>
        <taxon>Bacteria</taxon>
        <taxon>Pseudomonadati</taxon>
        <taxon>Bacteroidota</taxon>
        <taxon>Cytophagia</taxon>
        <taxon>Cytophagales</taxon>
        <taxon>Flexibacteraceae</taxon>
        <taxon>Flexibacter</taxon>
    </lineage>
</organism>
<dbReference type="InterPro" id="IPR037923">
    <property type="entry name" value="HTH-like"/>
</dbReference>
<evidence type="ECO:0000313" key="6">
    <source>
        <dbReference type="Proteomes" id="UP000199514"/>
    </source>
</evidence>
<dbReference type="OrthoDB" id="9793451at2"/>
<dbReference type="EMBL" id="FOLE01000015">
    <property type="protein sequence ID" value="SFC97139.1"/>
    <property type="molecule type" value="Genomic_DNA"/>
</dbReference>
<dbReference type="PANTHER" id="PTHR43280">
    <property type="entry name" value="ARAC-FAMILY TRANSCRIPTIONAL REGULATOR"/>
    <property type="match status" value="1"/>
</dbReference>
<keyword evidence="3" id="KW-0804">Transcription</keyword>
<sequence length="301" mass="34370">MKINTHNVVSFKEKFMRPETTDESMLKADFRTFFVVKVEEMFQLMKLPIPPMRSTSHILIYITEGEAIMNIGSQTFTIHENECMIVAAGQVYSFSNPDINKGFLCYFEDLFLLNKFSAADLRQEFEFLNIWGNPSVKLGQPVATYTQQLFERILAEYTTHGLGTKPLTQAYFVALLYEIQSAYKSLNASVQNMAVGLTNRFKELLTSNIRTMHRVSEYAAALNVTPNHLNKVIKSVTGKSPTKWIDETLLLEAKMLLHQTRLSVNDVAAEIGVLDASYFSRLFRKYEGCTPLQFRKKIDGI</sequence>
<proteinExistence type="predicted"/>
<dbReference type="Pfam" id="PF12833">
    <property type="entry name" value="HTH_18"/>
    <property type="match status" value="1"/>
</dbReference>
<keyword evidence="6" id="KW-1185">Reference proteome</keyword>
<protein>
    <submittedName>
        <fullName evidence="5">AraC-type DNA-binding protein</fullName>
    </submittedName>
</protein>
<dbReference type="AlphaFoldDB" id="A0A1I1NHM6"/>
<dbReference type="GO" id="GO:0003700">
    <property type="term" value="F:DNA-binding transcription factor activity"/>
    <property type="evidence" value="ECO:0007669"/>
    <property type="project" value="InterPro"/>
</dbReference>
<dbReference type="PROSITE" id="PS01124">
    <property type="entry name" value="HTH_ARAC_FAMILY_2"/>
    <property type="match status" value="1"/>
</dbReference>
<evidence type="ECO:0000256" key="2">
    <source>
        <dbReference type="ARBA" id="ARBA00023125"/>
    </source>
</evidence>
<dbReference type="SUPFAM" id="SSF51215">
    <property type="entry name" value="Regulatory protein AraC"/>
    <property type="match status" value="1"/>
</dbReference>